<gene>
    <name evidence="2" type="primary">fxsT</name>
    <name evidence="2" type="ORF">ACFP1K_32295</name>
</gene>
<dbReference type="EMBL" id="JBHSRF010000071">
    <property type="protein sequence ID" value="MFC6085886.1"/>
    <property type="molecule type" value="Genomic_DNA"/>
</dbReference>
<protein>
    <submittedName>
        <fullName evidence="2">FxSxx-COOH system tetratricopeptide repeat protein</fullName>
    </submittedName>
</protein>
<accession>A0ABW1NRP9</accession>
<dbReference type="Pfam" id="PF13374">
    <property type="entry name" value="TPR_10"/>
    <property type="match status" value="1"/>
</dbReference>
<dbReference type="InterPro" id="IPR027417">
    <property type="entry name" value="P-loop_NTPase"/>
</dbReference>
<dbReference type="Gene3D" id="1.25.40.10">
    <property type="entry name" value="Tetratricopeptide repeat domain"/>
    <property type="match status" value="2"/>
</dbReference>
<dbReference type="SUPFAM" id="SSF52540">
    <property type="entry name" value="P-loop containing nucleoside triphosphate hydrolases"/>
    <property type="match status" value="2"/>
</dbReference>
<dbReference type="PANTHER" id="PTHR46082:SF6">
    <property type="entry name" value="AAA+ ATPASE DOMAIN-CONTAINING PROTEIN-RELATED"/>
    <property type="match status" value="1"/>
</dbReference>
<keyword evidence="3" id="KW-1185">Reference proteome</keyword>
<evidence type="ECO:0000313" key="3">
    <source>
        <dbReference type="Proteomes" id="UP001596137"/>
    </source>
</evidence>
<dbReference type="SUPFAM" id="SSF48452">
    <property type="entry name" value="TPR-like"/>
    <property type="match status" value="2"/>
</dbReference>
<proteinExistence type="predicted"/>
<comment type="caution">
    <text evidence="2">The sequence shown here is derived from an EMBL/GenBank/DDBJ whole genome shotgun (WGS) entry which is preliminary data.</text>
</comment>
<dbReference type="PANTHER" id="PTHR46082">
    <property type="entry name" value="ATP/GTP-BINDING PROTEIN-RELATED"/>
    <property type="match status" value="1"/>
</dbReference>
<dbReference type="Gene3D" id="3.40.50.300">
    <property type="entry name" value="P-loop containing nucleotide triphosphate hydrolases"/>
    <property type="match status" value="2"/>
</dbReference>
<evidence type="ECO:0000256" key="1">
    <source>
        <dbReference type="SAM" id="MobiDB-lite"/>
    </source>
</evidence>
<reference evidence="3" key="1">
    <citation type="journal article" date="2019" name="Int. J. Syst. Evol. Microbiol.">
        <title>The Global Catalogue of Microorganisms (GCM) 10K type strain sequencing project: providing services to taxonomists for standard genome sequencing and annotation.</title>
        <authorList>
            <consortium name="The Broad Institute Genomics Platform"/>
            <consortium name="The Broad Institute Genome Sequencing Center for Infectious Disease"/>
            <person name="Wu L."/>
            <person name="Ma J."/>
        </authorList>
    </citation>
    <scope>NUCLEOTIDE SEQUENCE [LARGE SCALE GENOMIC DNA]</scope>
    <source>
        <strain evidence="3">JCM 30346</strain>
    </source>
</reference>
<name>A0ABW1NRP9_9ACTN</name>
<organism evidence="2 3">
    <name type="scientific">Sphaerisporangium aureirubrum</name>
    <dbReference type="NCBI Taxonomy" id="1544736"/>
    <lineage>
        <taxon>Bacteria</taxon>
        <taxon>Bacillati</taxon>
        <taxon>Actinomycetota</taxon>
        <taxon>Actinomycetes</taxon>
        <taxon>Streptosporangiales</taxon>
        <taxon>Streptosporangiaceae</taxon>
        <taxon>Sphaerisporangium</taxon>
    </lineage>
</organism>
<dbReference type="InterPro" id="IPR053137">
    <property type="entry name" value="NLR-like"/>
</dbReference>
<sequence>MTAEPAPITTFYSSRAGVGRTRTIAGVARLLAADGAKVLVVEEEHESRELRRCLRLTGQKREWSVEGGPSGALTAVRHDGEGSIDVLTVRGVVPPGRSTPEDFAVRARVLRDGLRGGGYDHVLVDAPSDEPPSTELWTVLIPDTVVICFTVGPRAVGEGAANAKDIVDRAERPIKVIPVMMLVDAGAGDELRQAREHVRDMFRWPAGVLIEIPYLPFDNATGAGGGSLAAYRPVAQAVADREPAPVPVAEPSGVLVVRAPQDRVWAEWISAQLRHSGIDTLDVMPDRCDQRWNGKDPHVLIVVSRFTPHGVGGVARLVERCKAAAGTGGDPKVSVVKVDKCDLGPELAGLPLIDLRERGAVGAFGALRDRLGFSAPVPCPPPPRYPARPVEHRLPGRNHGFVGRDAILESLRDKVLEGTLARPVVISGDAGVGKSQIALEFAHRFAPAYDYVAWLPAEQRHGLRASLGEYAVAGKLPTGSDAARALLDHLEAGAGGKRWLLIYDNAENPAAVEDLLPAESATCDVIITSQSGDWGTRRRVPLGPFLKEESLTLIRRHLPGLADREATRMAAAAKQMPLAVELGAAWTAARLTPLTDDRSLPTSLEQAADQFLTAIRERSRRLAQTTSPFSAEYRAVLALALDGLREGRGGPAGVWLLTALSLLSGEGLSARLLYAPSIRALLARAEERPGQHTPSRLADTFLIDVVLRDIEVRGLARLESGASPGIVMHRLLQQMIQAAMTDAELAATRAEVLTALAGCAPTDAEGVHGWHEQVLSQLADHLEPSGALDSDDPAVAEWVVKQVRHFWGLNDQSGWERAKEIGERADARWKRHPALAAGLRPRLLIELANAYRDLGLHEKAAVASGTALDAQRADRALGPEHPRTLMTQSGHAANERARGRFEAAHIHDEAVLGGLSALFGDDHTHTVRAMNNRALSALLWADPVEALEFAQDAHERLRQRFGDQDPVVCWLACGEARYHRDLGDYEKSSDLVRKAAAYLRDQDLRARDLREQSPAGQDGASGEDETGRPMVGDPMDSLGALRAQNALAVTERLLGRTVPALNRREKVLAKYLAFQGPRQQGTLSCALSLAADLYAVGRHADAVRQAERALADYEQVFAPDHPFTVVCRVNLAVYVAGAGDEDRSAILGAEALARMRESFGDMHVFTQAAAMNHAGTLVRLGRLDEALALDEDCHQILHNAFGPANHIVRLAETNQKDTRVRMSRRDADDGWSRAHIDLEMPEI</sequence>
<dbReference type="RefSeq" id="WP_380760497.1">
    <property type="nucleotide sequence ID" value="NZ_JBHSRF010000071.1"/>
</dbReference>
<dbReference type="NCBIfam" id="NF040586">
    <property type="entry name" value="FxSxx_TPR"/>
    <property type="match status" value="1"/>
</dbReference>
<dbReference type="Pfam" id="PF13424">
    <property type="entry name" value="TPR_12"/>
    <property type="match status" value="1"/>
</dbReference>
<evidence type="ECO:0000313" key="2">
    <source>
        <dbReference type="EMBL" id="MFC6085886.1"/>
    </source>
</evidence>
<dbReference type="InterPro" id="IPR011990">
    <property type="entry name" value="TPR-like_helical_dom_sf"/>
</dbReference>
<feature type="region of interest" description="Disordered" evidence="1">
    <location>
        <begin position="1007"/>
        <end position="1032"/>
    </location>
</feature>
<dbReference type="Proteomes" id="UP001596137">
    <property type="component" value="Unassembled WGS sequence"/>
</dbReference>